<proteinExistence type="predicted"/>
<dbReference type="PANTHER" id="PTHR40763">
    <property type="entry name" value="MEMBRANE PROTEIN-RELATED"/>
    <property type="match status" value="1"/>
</dbReference>
<keyword evidence="1" id="KW-1133">Transmembrane helix</keyword>
<keyword evidence="1" id="KW-0812">Transmembrane</keyword>
<feature type="transmembrane region" description="Helical" evidence="1">
    <location>
        <begin position="138"/>
        <end position="158"/>
    </location>
</feature>
<accession>A0A7D4AN38</accession>
<feature type="domain" description="DUF1707" evidence="2">
    <location>
        <begin position="7"/>
        <end position="59"/>
    </location>
</feature>
<reference evidence="3 4" key="1">
    <citation type="submission" date="2020-05" db="EMBL/GenBank/DDBJ databases">
        <title>Actinomadura verrucosospora NRRL-B18236 (PFL_A860) Genome sequencing and assembly.</title>
        <authorList>
            <person name="Samborskyy M."/>
        </authorList>
    </citation>
    <scope>NUCLEOTIDE SEQUENCE [LARGE SCALE GENOMIC DNA]</scope>
    <source>
        <strain evidence="3 4">NRRL:B18236</strain>
    </source>
</reference>
<dbReference type="PANTHER" id="PTHR40763:SF5">
    <property type="entry name" value="MEMBRANE PROTEIN"/>
    <property type="match status" value="1"/>
</dbReference>
<dbReference type="RefSeq" id="WP_173095245.1">
    <property type="nucleotide sequence ID" value="NZ_CP053892.1"/>
</dbReference>
<sequence>MTRPDDIRIGDAERDAVMVALHDHFAAGRLDRGELDERLDAVLSAKTRGDLRTLVRDLPAPTGLPEPGGPAAAFGNVPWGAGHAVMFGGPGHPMHHRHHRHRHLAHHRRHGPHFAFPLMLAVFLVVTFTVGVGTAALAVLHIALAIWLVRAVMLLTGARRSRRHLTPGA</sequence>
<dbReference type="Pfam" id="PF08044">
    <property type="entry name" value="DUF1707"/>
    <property type="match status" value="1"/>
</dbReference>
<evidence type="ECO:0000256" key="1">
    <source>
        <dbReference type="SAM" id="Phobius"/>
    </source>
</evidence>
<dbReference type="EMBL" id="CP053892">
    <property type="protein sequence ID" value="QKG20889.1"/>
    <property type="molecule type" value="Genomic_DNA"/>
</dbReference>
<evidence type="ECO:0000259" key="2">
    <source>
        <dbReference type="Pfam" id="PF08044"/>
    </source>
</evidence>
<feature type="transmembrane region" description="Helical" evidence="1">
    <location>
        <begin position="114"/>
        <end position="132"/>
    </location>
</feature>
<evidence type="ECO:0000313" key="4">
    <source>
        <dbReference type="Proteomes" id="UP000501240"/>
    </source>
</evidence>
<gene>
    <name evidence="3" type="ORF">ACTIVE_2527</name>
</gene>
<evidence type="ECO:0000313" key="3">
    <source>
        <dbReference type="EMBL" id="QKG20889.1"/>
    </source>
</evidence>
<protein>
    <recommendedName>
        <fullName evidence="2">DUF1707 domain-containing protein</fullName>
    </recommendedName>
</protein>
<keyword evidence="1" id="KW-0472">Membrane</keyword>
<dbReference type="InterPro" id="IPR012551">
    <property type="entry name" value="DUF1707_SHOCT-like"/>
</dbReference>
<keyword evidence="4" id="KW-1185">Reference proteome</keyword>
<dbReference type="AlphaFoldDB" id="A0A7D4AN38"/>
<name>A0A7D4AN38_ACTVE</name>
<dbReference type="Proteomes" id="UP000501240">
    <property type="component" value="Chromosome"/>
</dbReference>
<organism evidence="3 4">
    <name type="scientific">Actinomadura verrucosospora</name>
    <dbReference type="NCBI Taxonomy" id="46165"/>
    <lineage>
        <taxon>Bacteria</taxon>
        <taxon>Bacillati</taxon>
        <taxon>Actinomycetota</taxon>
        <taxon>Actinomycetes</taxon>
        <taxon>Streptosporangiales</taxon>
        <taxon>Thermomonosporaceae</taxon>
        <taxon>Actinomadura</taxon>
    </lineage>
</organism>